<evidence type="ECO:0000313" key="4">
    <source>
        <dbReference type="Proteomes" id="UP000298390"/>
    </source>
</evidence>
<dbReference type="InterPro" id="IPR045340">
    <property type="entry name" value="DUF6533"/>
</dbReference>
<feature type="transmembrane region" description="Helical" evidence="1">
    <location>
        <begin position="113"/>
        <end position="135"/>
    </location>
</feature>
<keyword evidence="1" id="KW-1133">Transmembrane helix</keyword>
<dbReference type="EMBL" id="SEKV01000445">
    <property type="protein sequence ID" value="TFY57212.1"/>
    <property type="molecule type" value="Genomic_DNA"/>
</dbReference>
<reference evidence="3 4" key="1">
    <citation type="submission" date="2019-01" db="EMBL/GenBank/DDBJ databases">
        <title>Genome sequencing of the rare red list fungi Fomitopsis rosea.</title>
        <authorList>
            <person name="Buettner E."/>
            <person name="Kellner H."/>
        </authorList>
    </citation>
    <scope>NUCLEOTIDE SEQUENCE [LARGE SCALE GENOMIC DNA]</scope>
    <source>
        <strain evidence="3 4">DSM 105464</strain>
    </source>
</reference>
<evidence type="ECO:0000256" key="1">
    <source>
        <dbReference type="SAM" id="Phobius"/>
    </source>
</evidence>
<name>A0A4Y9Y503_9APHY</name>
<dbReference type="AlphaFoldDB" id="A0A4Y9Y503"/>
<evidence type="ECO:0000259" key="2">
    <source>
        <dbReference type="Pfam" id="PF20151"/>
    </source>
</evidence>
<protein>
    <recommendedName>
        <fullName evidence="2">DUF6533 domain-containing protein</fullName>
    </recommendedName>
</protein>
<sequence>MSEADSVRILILDNRISIAATALYCYDKILTAEQEVNLIWRRKNSGIVIPAIYATMHICTALYLIITVFVPSNIPCEGVFILNVVVDIAICALYLAWGVASALRVYAIGGLDLVLPSVIMFFSLVPVAANIVRGFHGFTSVYMLMSGHQYNATSLVRMSLPPTNSYVSQTMLASACVFDGAALPVVEIVTRACSTFADALVLIATWRINGGIKKLARQMNVNVSLTSLLLRDGAPTVQERQIAGLNADAT</sequence>
<feature type="transmembrane region" description="Helical" evidence="1">
    <location>
        <begin position="47"/>
        <end position="70"/>
    </location>
</feature>
<gene>
    <name evidence="3" type="ORF">EVJ58_g7170</name>
</gene>
<dbReference type="Pfam" id="PF20151">
    <property type="entry name" value="DUF6533"/>
    <property type="match status" value="1"/>
</dbReference>
<evidence type="ECO:0000313" key="3">
    <source>
        <dbReference type="EMBL" id="TFY57212.1"/>
    </source>
</evidence>
<proteinExistence type="predicted"/>
<feature type="transmembrane region" description="Helical" evidence="1">
    <location>
        <begin position="82"/>
        <end position="107"/>
    </location>
</feature>
<feature type="domain" description="DUF6533" evidence="2">
    <location>
        <begin position="17"/>
        <end position="59"/>
    </location>
</feature>
<organism evidence="3 4">
    <name type="scientific">Rhodofomes roseus</name>
    <dbReference type="NCBI Taxonomy" id="34475"/>
    <lineage>
        <taxon>Eukaryota</taxon>
        <taxon>Fungi</taxon>
        <taxon>Dikarya</taxon>
        <taxon>Basidiomycota</taxon>
        <taxon>Agaricomycotina</taxon>
        <taxon>Agaricomycetes</taxon>
        <taxon>Polyporales</taxon>
        <taxon>Rhodofomes</taxon>
    </lineage>
</organism>
<comment type="caution">
    <text evidence="3">The sequence shown here is derived from an EMBL/GenBank/DDBJ whole genome shotgun (WGS) entry which is preliminary data.</text>
</comment>
<accession>A0A4Y9Y503</accession>
<keyword evidence="1" id="KW-0812">Transmembrane</keyword>
<dbReference type="Proteomes" id="UP000298390">
    <property type="component" value="Unassembled WGS sequence"/>
</dbReference>
<keyword evidence="1" id="KW-0472">Membrane</keyword>